<dbReference type="EMBL" id="CAMXCT010000236">
    <property type="protein sequence ID" value="CAI3975998.1"/>
    <property type="molecule type" value="Genomic_DNA"/>
</dbReference>
<evidence type="ECO:0000256" key="4">
    <source>
        <dbReference type="ARBA" id="ARBA00022737"/>
    </source>
</evidence>
<feature type="region of interest" description="Disordered" evidence="5">
    <location>
        <begin position="945"/>
        <end position="1019"/>
    </location>
</feature>
<evidence type="ECO:0000256" key="1">
    <source>
        <dbReference type="ARBA" id="ARBA00004161"/>
    </source>
</evidence>
<proteinExistence type="predicted"/>
<dbReference type="Gene3D" id="1.25.40.10">
    <property type="entry name" value="Tetratricopeptide repeat domain"/>
    <property type="match status" value="1"/>
</dbReference>
<feature type="compositionally biased region" description="Acidic residues" evidence="5">
    <location>
        <begin position="1"/>
        <end position="18"/>
    </location>
</feature>
<dbReference type="EMBL" id="CAMXCT020000236">
    <property type="protein sequence ID" value="CAL1129373.1"/>
    <property type="molecule type" value="Genomic_DNA"/>
</dbReference>
<dbReference type="InterPro" id="IPR011989">
    <property type="entry name" value="ARM-like"/>
</dbReference>
<feature type="compositionally biased region" description="Acidic residues" evidence="5">
    <location>
        <begin position="101"/>
        <end position="118"/>
    </location>
</feature>
<dbReference type="EMBL" id="CAMXCT030000236">
    <property type="protein sequence ID" value="CAL4763310.1"/>
    <property type="molecule type" value="Genomic_DNA"/>
</dbReference>
<dbReference type="Proteomes" id="UP001152797">
    <property type="component" value="Unassembled WGS sequence"/>
</dbReference>
<evidence type="ECO:0000256" key="3">
    <source>
        <dbReference type="ARBA" id="ARBA00020768"/>
    </source>
</evidence>
<evidence type="ECO:0000313" key="6">
    <source>
        <dbReference type="EMBL" id="CAI3975998.1"/>
    </source>
</evidence>
<keyword evidence="4" id="KW-0677">Repeat</keyword>
<evidence type="ECO:0000256" key="2">
    <source>
        <dbReference type="ARBA" id="ARBA00004216"/>
    </source>
</evidence>
<evidence type="ECO:0000256" key="5">
    <source>
        <dbReference type="SAM" id="MobiDB-lite"/>
    </source>
</evidence>
<dbReference type="OrthoDB" id="434758at2759"/>
<protein>
    <recommendedName>
        <fullName evidence="3">Protein unc-45 homolog B</fullName>
    </recommendedName>
</protein>
<feature type="compositionally biased region" description="Basic and acidic residues" evidence="5">
    <location>
        <begin position="119"/>
        <end position="141"/>
    </location>
</feature>
<dbReference type="InterPro" id="IPR016024">
    <property type="entry name" value="ARM-type_fold"/>
</dbReference>
<dbReference type="PANTHER" id="PTHR22895:SF0">
    <property type="entry name" value="ARMADILLO REPEAT-CONTAINING PROTEIN 6"/>
    <property type="match status" value="1"/>
</dbReference>
<accession>A0A9P1BPA5</accession>
<gene>
    <name evidence="6" type="ORF">C1SCF055_LOCUS4258</name>
</gene>
<sequence length="1412" mass="155349">MGDDGDDDYDDGFGDENTQESLGRLGPSPSWPSHKDFHRGTESWGKSEDEYGFEEEILNTSDDPSRKNSRASNTAAAAAAAVKRDDTGGRGSRGSSQDFKPDDEDAPNGPDDAFDEPNEDHREHAFHMDDDGSRASSREFQEPDLPWAEDPPPNVQFGGEEAQHGPTEAGLKQHSFHMDDDGSRASSREFQEPDLPWAEDPPPNVQFGGEEAQHGPSEAGLKQHSFHMDDDGSRASSREFQEPNLPWAEDPPPTVQFGGEEDPSRADLNQPDEDEEAEFPSGPQEIHNRDPDANAANAAKDANDSADDLQRAESLYLRMLAWREGADRSQAGNYEVGQTLFKKSSTYRSVESSTWFPQKPGDAHMAMEEDAWRAAMDKLAAAHESAGDVERAESLYLRMLAWREGADQFQAGNYEVGQTLFKKSSTYRSVEDATWFLHNVKPDDAHMGMEAVALLALGEEIAAKAAIAVWTLALRASQREQLTKAGALELTAKAIAFHSNNPELQAAGAGVLRLLCSGHRLAQRNRRRVIFLGGAESILNAIQTFPDDCEVMREACGALRAMAHKNPVGARRIIENDGFKYCMEALEYPDDSVSSLASKAIGALQCAGEVLYKKGASRGEDDSGQMHEPDQAGIDRAIAHMEMLMTSEEAAQVVAPASTFTLLGMALEEKPRLGRGAVASYKKALQLLRGNDWERCVLLQQLGAASLRVGLFEEALGWLKECSALCRTAAGHPRDVKLFQGSFSTQQTRLEFATMVEKFLCQTCMKLGDSAAAQAHASEAQRLQQQLSGDAVERTSAGATDAGASARNELDPYKQLWAERPSEEVRLKQYRFVDEGPTVLVMLDLNDHLPIGHDASAAVTSLRQFRVTCEEKAVEIQLRLRSPDANGRVMHFILRLDPLSREIIPEDTVPRLRGKEAKRRLEVKLFKREKDQKWFGDLVAELPKPEKNEKHRKGAAPKGSLLNPLTPEEIAKLPKPGTTSSDNRPSSFVPEGRPGSQERPENERPAESKEVRNSTSWVEQVSHERLDGQVVLSIQLKESLSDVTMDDLDLAVDDVSRAMSLTFEKCPGDVLHLALPEAERGLATWKTPGESWRSGSSVEEKAEDFGTEISTFMICTVAEVHLVWCTVVRLSVDFRGTDAQAENLQALWEGRLREEREAGLRACCEKLRGPLTTGVLEAILATICIFMEDPVRYKFLNIVQPVVVCMQMFPGNPRIQVPSCQILLSLTSSGSLGNEHEEAIQKFGKCCGVSPLVQAMKELPCNLHLQRLAMGVLGNFLSGGDMNKTAAARAAAIPTLITAMQRFKKEADLQEEAINCLTKLCDTLGRASVAARLGLIDAVIAAIKSQNYGEIEGKLTELSCIILCMFSDDQKLRQEMVNAGALNVAKQVISKARSLDIQRWGCELLRSLSQPY</sequence>
<feature type="region of interest" description="Disordered" evidence="5">
    <location>
        <begin position="1"/>
        <end position="307"/>
    </location>
</feature>
<dbReference type="PANTHER" id="PTHR22895">
    <property type="entry name" value="ARMADILLO REPEAT-CONTAINING PROTEIN 6"/>
    <property type="match status" value="1"/>
</dbReference>
<feature type="compositionally biased region" description="Basic and acidic residues" evidence="5">
    <location>
        <begin position="33"/>
        <end position="49"/>
    </location>
</feature>
<reference evidence="7" key="2">
    <citation type="submission" date="2024-04" db="EMBL/GenBank/DDBJ databases">
        <authorList>
            <person name="Chen Y."/>
            <person name="Shah S."/>
            <person name="Dougan E. K."/>
            <person name="Thang M."/>
            <person name="Chan C."/>
        </authorList>
    </citation>
    <scope>NUCLEOTIDE SEQUENCE [LARGE SCALE GENOMIC DNA]</scope>
</reference>
<comment type="caution">
    <text evidence="6">The sequence shown here is derived from an EMBL/GenBank/DDBJ whole genome shotgun (WGS) entry which is preliminary data.</text>
</comment>
<feature type="compositionally biased region" description="Polar residues" evidence="5">
    <location>
        <begin position="977"/>
        <end position="986"/>
    </location>
</feature>
<dbReference type="Gene3D" id="1.25.10.10">
    <property type="entry name" value="Leucine-rich Repeat Variant"/>
    <property type="match status" value="2"/>
</dbReference>
<organism evidence="6">
    <name type="scientific">Cladocopium goreaui</name>
    <dbReference type="NCBI Taxonomy" id="2562237"/>
    <lineage>
        <taxon>Eukaryota</taxon>
        <taxon>Sar</taxon>
        <taxon>Alveolata</taxon>
        <taxon>Dinophyceae</taxon>
        <taxon>Suessiales</taxon>
        <taxon>Symbiodiniaceae</taxon>
        <taxon>Cladocopium</taxon>
    </lineage>
</organism>
<evidence type="ECO:0000313" key="8">
    <source>
        <dbReference type="Proteomes" id="UP001152797"/>
    </source>
</evidence>
<name>A0A9P1BPA5_9DINO</name>
<feature type="compositionally biased region" description="Basic and acidic residues" evidence="5">
    <location>
        <begin position="226"/>
        <end position="241"/>
    </location>
</feature>
<keyword evidence="8" id="KW-1185">Reference proteome</keyword>
<reference evidence="6" key="1">
    <citation type="submission" date="2022-10" db="EMBL/GenBank/DDBJ databases">
        <authorList>
            <person name="Chen Y."/>
            <person name="Dougan E. K."/>
            <person name="Chan C."/>
            <person name="Rhodes N."/>
            <person name="Thang M."/>
        </authorList>
    </citation>
    <scope>NUCLEOTIDE SEQUENCE</scope>
</reference>
<evidence type="ECO:0000313" key="7">
    <source>
        <dbReference type="EMBL" id="CAL1129373.1"/>
    </source>
</evidence>
<dbReference type="InterPro" id="IPR011990">
    <property type="entry name" value="TPR-like_helical_dom_sf"/>
</dbReference>
<feature type="compositionally biased region" description="Basic and acidic residues" evidence="5">
    <location>
        <begin position="996"/>
        <end position="1012"/>
    </location>
</feature>
<dbReference type="InterPro" id="IPR000225">
    <property type="entry name" value="Armadillo"/>
</dbReference>
<feature type="compositionally biased region" description="Basic and acidic residues" evidence="5">
    <location>
        <begin position="176"/>
        <end position="191"/>
    </location>
</feature>
<dbReference type="SUPFAM" id="SSF48371">
    <property type="entry name" value="ARM repeat"/>
    <property type="match status" value="2"/>
</dbReference>
<comment type="subcellular location">
    <subcellularLocation>
        <location evidence="1">Cytoplasm</location>
        <location evidence="1">Myofibril</location>
        <location evidence="1">Sarcomere</location>
        <location evidence="1">A band</location>
    </subcellularLocation>
    <subcellularLocation>
        <location evidence="2">Cytoplasm</location>
        <location evidence="2">Myofibril</location>
        <location evidence="2">Sarcomere</location>
        <location evidence="2">Z line</location>
    </subcellularLocation>
</comment>
<dbReference type="SMART" id="SM00185">
    <property type="entry name" value="ARM"/>
    <property type="match status" value="5"/>
</dbReference>